<protein>
    <submittedName>
        <fullName evidence="1">Uncharacterized protein</fullName>
    </submittedName>
</protein>
<organism evidence="1">
    <name type="scientific">marine sediment metagenome</name>
    <dbReference type="NCBI Taxonomy" id="412755"/>
    <lineage>
        <taxon>unclassified sequences</taxon>
        <taxon>metagenomes</taxon>
        <taxon>ecological metagenomes</taxon>
    </lineage>
</organism>
<feature type="non-terminal residue" evidence="1">
    <location>
        <position position="270"/>
    </location>
</feature>
<proteinExistence type="predicted"/>
<accession>X0UAT1</accession>
<gene>
    <name evidence="1" type="ORF">S01H1_36209</name>
</gene>
<dbReference type="EMBL" id="BARS01022670">
    <property type="protein sequence ID" value="GAG02665.1"/>
    <property type="molecule type" value="Genomic_DNA"/>
</dbReference>
<dbReference type="AlphaFoldDB" id="X0UAT1"/>
<name>X0UAT1_9ZZZZ</name>
<dbReference type="InterPro" id="IPR011990">
    <property type="entry name" value="TPR-like_helical_dom_sf"/>
</dbReference>
<dbReference type="SUPFAM" id="SSF48452">
    <property type="entry name" value="TPR-like"/>
    <property type="match status" value="1"/>
</dbReference>
<feature type="non-terminal residue" evidence="1">
    <location>
        <position position="1"/>
    </location>
</feature>
<dbReference type="Gene3D" id="1.25.40.10">
    <property type="entry name" value="Tetratricopeptide repeat domain"/>
    <property type="match status" value="1"/>
</dbReference>
<reference evidence="1" key="1">
    <citation type="journal article" date="2014" name="Front. Microbiol.">
        <title>High frequency of phylogenetically diverse reductive dehalogenase-homologous genes in deep subseafloor sedimentary metagenomes.</title>
        <authorList>
            <person name="Kawai M."/>
            <person name="Futagami T."/>
            <person name="Toyoda A."/>
            <person name="Takaki Y."/>
            <person name="Nishi S."/>
            <person name="Hori S."/>
            <person name="Arai W."/>
            <person name="Tsubouchi T."/>
            <person name="Morono Y."/>
            <person name="Uchiyama I."/>
            <person name="Ito T."/>
            <person name="Fujiyama A."/>
            <person name="Inagaki F."/>
            <person name="Takami H."/>
        </authorList>
    </citation>
    <scope>NUCLEOTIDE SEQUENCE</scope>
    <source>
        <strain evidence="1">Expedition CK06-06</strain>
    </source>
</reference>
<comment type="caution">
    <text evidence="1">The sequence shown here is derived from an EMBL/GenBank/DDBJ whole genome shotgun (WGS) entry which is preliminary data.</text>
</comment>
<evidence type="ECO:0000313" key="1">
    <source>
        <dbReference type="EMBL" id="GAG02665.1"/>
    </source>
</evidence>
<sequence>GLVYQKKGELKRALVSLEKSLTIAEEIGNIWNITSVLGSMIMFYIEQKDQDNAQKYLKLLKQYKEQYSYQFTKTTARLCEALILKMSTRTRNRAKAEELLKQIIEEEIGLGQFTLLALINLCDLLLGELRITNDIEVVDELKLFINQLINIAEKTNSSWILTETYLLQAKLSLITFKIKKAQRFLIQAQQIAKRFNLNQLTMRITNEQEDLLKKLDIWERLKEAGAPMAERFELARLDDQIVGMVQNLTTLKPQVTEEKISVSKEKRICI</sequence>